<keyword evidence="6 7" id="KW-0472">Membrane</keyword>
<dbReference type="SUPFAM" id="SSF161098">
    <property type="entry name" value="MetI-like"/>
    <property type="match status" value="1"/>
</dbReference>
<comment type="subcellular location">
    <subcellularLocation>
        <location evidence="1 7">Cell membrane</location>
        <topology evidence="1 7">Multi-pass membrane protein</topology>
    </subcellularLocation>
</comment>
<comment type="similarity">
    <text evidence="7">Belongs to the binding-protein-dependent transport system permease family.</text>
</comment>
<organism evidence="9 10">
    <name type="scientific">Roseibacillus persicicus</name>
    <dbReference type="NCBI Taxonomy" id="454148"/>
    <lineage>
        <taxon>Bacteria</taxon>
        <taxon>Pseudomonadati</taxon>
        <taxon>Verrucomicrobiota</taxon>
        <taxon>Verrucomicrobiia</taxon>
        <taxon>Verrucomicrobiales</taxon>
        <taxon>Verrucomicrobiaceae</taxon>
        <taxon>Roseibacillus</taxon>
    </lineage>
</organism>
<feature type="domain" description="ABC transmembrane type-1" evidence="8">
    <location>
        <begin position="225"/>
        <end position="443"/>
    </location>
</feature>
<keyword evidence="4 7" id="KW-0812">Transmembrane</keyword>
<evidence type="ECO:0000313" key="10">
    <source>
        <dbReference type="Proteomes" id="UP000644507"/>
    </source>
</evidence>
<dbReference type="InterPro" id="IPR035906">
    <property type="entry name" value="MetI-like_sf"/>
</dbReference>
<evidence type="ECO:0000256" key="3">
    <source>
        <dbReference type="ARBA" id="ARBA00022475"/>
    </source>
</evidence>
<proteinExistence type="inferred from homology"/>
<reference evidence="9" key="2">
    <citation type="submission" date="2020-09" db="EMBL/GenBank/DDBJ databases">
        <authorList>
            <person name="Sun Q."/>
            <person name="Kim S."/>
        </authorList>
    </citation>
    <scope>NUCLEOTIDE SEQUENCE</scope>
    <source>
        <strain evidence="9">KCTC 12988</strain>
    </source>
</reference>
<evidence type="ECO:0000256" key="6">
    <source>
        <dbReference type="ARBA" id="ARBA00023136"/>
    </source>
</evidence>
<feature type="transmembrane region" description="Helical" evidence="7">
    <location>
        <begin position="317"/>
        <end position="337"/>
    </location>
</feature>
<dbReference type="Proteomes" id="UP000644507">
    <property type="component" value="Unassembled WGS sequence"/>
</dbReference>
<evidence type="ECO:0000256" key="7">
    <source>
        <dbReference type="RuleBase" id="RU363032"/>
    </source>
</evidence>
<keyword evidence="2 7" id="KW-0813">Transport</keyword>
<evidence type="ECO:0000256" key="5">
    <source>
        <dbReference type="ARBA" id="ARBA00022989"/>
    </source>
</evidence>
<dbReference type="GO" id="GO:0055085">
    <property type="term" value="P:transmembrane transport"/>
    <property type="evidence" value="ECO:0007669"/>
    <property type="project" value="InterPro"/>
</dbReference>
<dbReference type="PANTHER" id="PTHR30465">
    <property type="entry name" value="INNER MEMBRANE ABC TRANSPORTER"/>
    <property type="match status" value="1"/>
</dbReference>
<protein>
    <recommendedName>
        <fullName evidence="8">ABC transmembrane type-1 domain-containing protein</fullName>
    </recommendedName>
</protein>
<evidence type="ECO:0000313" key="9">
    <source>
        <dbReference type="EMBL" id="GHC62546.1"/>
    </source>
</evidence>
<keyword evidence="5 7" id="KW-1133">Transmembrane helix</keyword>
<evidence type="ECO:0000256" key="4">
    <source>
        <dbReference type="ARBA" id="ARBA00022692"/>
    </source>
</evidence>
<evidence type="ECO:0000259" key="8">
    <source>
        <dbReference type="PROSITE" id="PS50928"/>
    </source>
</evidence>
<feature type="transmembrane region" description="Helical" evidence="7">
    <location>
        <begin position="420"/>
        <end position="446"/>
    </location>
</feature>
<dbReference type="RefSeq" id="WP_189572266.1">
    <property type="nucleotide sequence ID" value="NZ_BMXI01000015.1"/>
</dbReference>
<dbReference type="Gene3D" id="1.10.3720.10">
    <property type="entry name" value="MetI-like"/>
    <property type="match status" value="1"/>
</dbReference>
<dbReference type="PANTHER" id="PTHR30465:SF66">
    <property type="entry name" value="INNER MEMBRANE ABC TRANSPORTER PERMEASE PROTEIN YEJB"/>
    <property type="match status" value="1"/>
</dbReference>
<dbReference type="Pfam" id="PF00528">
    <property type="entry name" value="BPD_transp_1"/>
    <property type="match status" value="1"/>
</dbReference>
<dbReference type="GO" id="GO:0042884">
    <property type="term" value="P:microcin transport"/>
    <property type="evidence" value="ECO:0007669"/>
    <property type="project" value="TreeGrafter"/>
</dbReference>
<feature type="transmembrane region" description="Helical" evidence="7">
    <location>
        <begin position="374"/>
        <end position="400"/>
    </location>
</feature>
<dbReference type="AlphaFoldDB" id="A0A918TTE0"/>
<keyword evidence="10" id="KW-1185">Reference proteome</keyword>
<dbReference type="PROSITE" id="PS50928">
    <property type="entry name" value="ABC_TM1"/>
    <property type="match status" value="1"/>
</dbReference>
<name>A0A918TTE0_9BACT</name>
<comment type="caution">
    <text evidence="9">The sequence shown here is derived from an EMBL/GenBank/DDBJ whole genome shotgun (WGS) entry which is preliminary data.</text>
</comment>
<dbReference type="CDD" id="cd06261">
    <property type="entry name" value="TM_PBP2"/>
    <property type="match status" value="1"/>
</dbReference>
<feature type="transmembrane region" description="Helical" evidence="7">
    <location>
        <begin position="264"/>
        <end position="287"/>
    </location>
</feature>
<evidence type="ECO:0000256" key="1">
    <source>
        <dbReference type="ARBA" id="ARBA00004651"/>
    </source>
</evidence>
<sequence length="453" mass="50085">MKDYFIRRLLLVPVTMLGVTFLVFLITRAAPGGPLEKAMMEAQMASDGGGSGGGRQQAGGLDEETIEANEEEFGYDKPVGIAYLQWLGLWQRERAISKSEFYERGEDSLGSDLIKDPENETLVVLKGGVGREVFVRKDGNTATKAFYVDAPKESLSGNGWKVRIESPRDRKLRWVRREGKKIDKAPDYKPRAVIYQAKLSGVLQGDFGQSKQFGDPVLSLIGDRIPIALYFGILTTIITYSVCLPLGILKAIKHRTFLDNATSILIFVGYSVPGFALGALMVVYLAARAGWFPMFGLDSPELADMDWWSWERIVDRAHHTVLPLICYVVGSFAFLTMMMKNSLMDNLASDYVRTAVAKGVNYRRAVFKHAFRNSIIPVASTLGQLITVLVGGSILIESVFDIQGFGLLQYQALLGRDTPVIMGTLTIAAFLLVVGNILSDFIVAMIDPRVKFN</sequence>
<keyword evidence="3" id="KW-1003">Cell membrane</keyword>
<gene>
    <name evidence="9" type="ORF">GCM10007100_32480</name>
</gene>
<evidence type="ECO:0000256" key="2">
    <source>
        <dbReference type="ARBA" id="ARBA00022448"/>
    </source>
</evidence>
<reference evidence="9" key="1">
    <citation type="journal article" date="2014" name="Int. J. Syst. Evol. Microbiol.">
        <title>Complete genome sequence of Corynebacterium casei LMG S-19264T (=DSM 44701T), isolated from a smear-ripened cheese.</title>
        <authorList>
            <consortium name="US DOE Joint Genome Institute (JGI-PGF)"/>
            <person name="Walter F."/>
            <person name="Albersmeier A."/>
            <person name="Kalinowski J."/>
            <person name="Ruckert C."/>
        </authorList>
    </citation>
    <scope>NUCLEOTIDE SEQUENCE</scope>
    <source>
        <strain evidence="9">KCTC 12988</strain>
    </source>
</reference>
<dbReference type="InterPro" id="IPR000515">
    <property type="entry name" value="MetI-like"/>
</dbReference>
<dbReference type="GO" id="GO:0005886">
    <property type="term" value="C:plasma membrane"/>
    <property type="evidence" value="ECO:0007669"/>
    <property type="project" value="UniProtKB-SubCell"/>
</dbReference>
<feature type="transmembrane region" description="Helical" evidence="7">
    <location>
        <begin position="227"/>
        <end position="252"/>
    </location>
</feature>
<dbReference type="EMBL" id="BMXI01000015">
    <property type="protein sequence ID" value="GHC62546.1"/>
    <property type="molecule type" value="Genomic_DNA"/>
</dbReference>
<accession>A0A918TTE0</accession>